<dbReference type="Pfam" id="PF00425">
    <property type="entry name" value="Chorismate_bind"/>
    <property type="match status" value="2"/>
</dbReference>
<protein>
    <submittedName>
        <fullName evidence="2">Chorismate-binding protein</fullName>
    </submittedName>
</protein>
<dbReference type="Proteomes" id="UP001597012">
    <property type="component" value="Unassembled WGS sequence"/>
</dbReference>
<dbReference type="InterPro" id="IPR005801">
    <property type="entry name" value="ADC_synthase"/>
</dbReference>
<dbReference type="SUPFAM" id="SSF56322">
    <property type="entry name" value="ADC synthase"/>
    <property type="match status" value="1"/>
</dbReference>
<comment type="caution">
    <text evidence="2">The sequence shown here is derived from an EMBL/GenBank/DDBJ whole genome shotgun (WGS) entry which is preliminary data.</text>
</comment>
<evidence type="ECO:0000313" key="2">
    <source>
        <dbReference type="EMBL" id="MFD0797413.1"/>
    </source>
</evidence>
<evidence type="ECO:0000313" key="3">
    <source>
        <dbReference type="Proteomes" id="UP001597012"/>
    </source>
</evidence>
<feature type="domain" description="Chorismate-utilising enzyme C-terminal" evidence="1">
    <location>
        <begin position="319"/>
        <end position="360"/>
    </location>
</feature>
<proteinExistence type="predicted"/>
<evidence type="ECO:0000259" key="1">
    <source>
        <dbReference type="Pfam" id="PF00425"/>
    </source>
</evidence>
<dbReference type="EMBL" id="JBHTHY010000005">
    <property type="protein sequence ID" value="MFD0797413.1"/>
    <property type="molecule type" value="Genomic_DNA"/>
</dbReference>
<accession>A0ABW3B3R6</accession>
<name>A0ABW3B3R6_9FLAO</name>
<feature type="domain" description="Chorismate-utilising enzyme C-terminal" evidence="1">
    <location>
        <begin position="96"/>
        <end position="299"/>
    </location>
</feature>
<sequence length="370" mass="41906">MVADLIARAKIQLKKELPFVLYSKPKEAVLNAVFQADNTLHEVVDYTEQGFVFAPFLDRKSPVLLKADEVSKVTFEVPLQQATAPIQEVSSNPDEEQRYIELVQKAILEIQSGNCKKIVLSRTIHVSLDKPIFVVFKELLNTYSNAFCYLWYHPKVGLWLGATPEILVKTSGLNFTTMSLAGTQNKEAGQERPDWSSKELREQQYVTDYIAGILAHRATDVLVNDVETISAGHLWHLRSKITGRFYKGMFKDLITALHPTPAVCGLPLGGSRRFILENENYQRTYYTGFLGELNFKKETARNRNRKNQENSAYRSVVTTSELFVNLRCMQKVKDSVIIYVGGGITADSEPRSEWSETESKAQTMLRLLAT</sequence>
<organism evidence="2 3">
    <name type="scientific">Maribacter chungangensis</name>
    <dbReference type="NCBI Taxonomy" id="1069117"/>
    <lineage>
        <taxon>Bacteria</taxon>
        <taxon>Pseudomonadati</taxon>
        <taxon>Bacteroidota</taxon>
        <taxon>Flavobacteriia</taxon>
        <taxon>Flavobacteriales</taxon>
        <taxon>Flavobacteriaceae</taxon>
        <taxon>Maribacter</taxon>
    </lineage>
</organism>
<dbReference type="PANTHER" id="PTHR42839:SF2">
    <property type="entry name" value="ISOCHORISMATE SYNTHASE ENTC"/>
    <property type="match status" value="1"/>
</dbReference>
<dbReference type="InterPro" id="IPR015890">
    <property type="entry name" value="Chorismate_C"/>
</dbReference>
<dbReference type="RefSeq" id="WP_379933707.1">
    <property type="nucleotide sequence ID" value="NZ_JBHTHY010000005.1"/>
</dbReference>
<keyword evidence="3" id="KW-1185">Reference proteome</keyword>
<dbReference type="Gene3D" id="3.60.120.10">
    <property type="entry name" value="Anthranilate synthase"/>
    <property type="match status" value="1"/>
</dbReference>
<reference evidence="3" key="1">
    <citation type="journal article" date="2019" name="Int. J. Syst. Evol. Microbiol.">
        <title>The Global Catalogue of Microorganisms (GCM) 10K type strain sequencing project: providing services to taxonomists for standard genome sequencing and annotation.</title>
        <authorList>
            <consortium name="The Broad Institute Genomics Platform"/>
            <consortium name="The Broad Institute Genome Sequencing Center for Infectious Disease"/>
            <person name="Wu L."/>
            <person name="Ma J."/>
        </authorList>
    </citation>
    <scope>NUCLEOTIDE SEQUENCE [LARGE SCALE GENOMIC DNA]</scope>
    <source>
        <strain evidence="3">CCUG 61948</strain>
    </source>
</reference>
<dbReference type="PANTHER" id="PTHR42839">
    <property type="entry name" value="ISOCHORISMATE SYNTHASE ENTC"/>
    <property type="match status" value="1"/>
</dbReference>
<gene>
    <name evidence="2" type="ORF">ACFQZJ_08070</name>
</gene>